<feature type="compositionally biased region" description="Low complexity" evidence="8">
    <location>
        <begin position="62"/>
        <end position="75"/>
    </location>
</feature>
<evidence type="ECO:0000256" key="7">
    <source>
        <dbReference type="ARBA" id="ARBA00023136"/>
    </source>
</evidence>
<keyword evidence="3" id="KW-0328">Glycosyltransferase</keyword>
<evidence type="ECO:0000256" key="9">
    <source>
        <dbReference type="SAM" id="Phobius"/>
    </source>
</evidence>
<protein>
    <submittedName>
        <fullName evidence="10">Glycosyltransferase family 92 protein</fullName>
    </submittedName>
</protein>
<reference evidence="10 11" key="1">
    <citation type="journal article" date="1998" name="Science">
        <title>Genome sequence of the nematode C. elegans: a platform for investigating biology.</title>
        <authorList>
            <consortium name="The C. elegans sequencing consortium"/>
            <person name="Sulson J.E."/>
            <person name="Waterston R."/>
        </authorList>
    </citation>
    <scope>NUCLEOTIDE SEQUENCE [LARGE SCALE GENOMIC DNA]</scope>
    <source>
        <strain evidence="10 11">Bristol N2</strain>
    </source>
</reference>
<evidence type="ECO:0007829" key="13">
    <source>
        <dbReference type="PeptideAtlas" id="Q18918"/>
    </source>
</evidence>
<sequence>MGRDISNTPFAWQSKTNTQNRFLKFLLLVIILSALSFYIGFPDSKSASPVSDKQQYSDQQKEVVNSNSSNTESKNAGSENPGSSETSADQTANEPKPDKVSDDNAGSAETIESNGIEKIPSNDTSSPIFDSAVVPSGPAQEEDEAVEEEKKVEEEHENHGNSEDAEENKSGDAVTTTTELSMEDREGNDDPKDESESGTTVSNNEETTTTENKVADEAPSKEAESIQASQDSDHVEKEGESETTTTSDESATTTEKKTNGAELVEKSETEEKNGDSSTKSPEVTSESSVDTTTIEEQLKSNNDEEKQVDGNEKESTFRVLNEDHNENEEIGEGTKKVTEETTTVETTERQNVDDTTENQTTQTTSSSYNAKEEKKSYRKCKVEEWNDVTTVEVPNQSVHKKLLLDMDSEDETENIQHKPRIISAFAYKDSIAVTLSAKNFSSETVYCRYHDCYKKGMGDPKPSFVYPESTVYCPRRAGAKYISISETLDTIGQYPVQIVKRQRPEHFLTVCVPLNDENVNILEVARFIEYYKLQGATFFNVYYKNMSKYQTMLLEDYTKTGDVKLVKVGSESTEQIEANDCQHRSKYFSKWTAFLALNDRLEVGDGAKEGTTIASKIDSVVDFKLNVLKYTSPETDEKIRIVVRPDKIVSINQHPILVYSDDQPQEAIAESSGLLKEFINSDDKWTPENLSENIEDNVPLRGELLENILSRTKLVYRTMEEDSKMDE</sequence>
<feature type="transmembrane region" description="Helical" evidence="9">
    <location>
        <begin position="21"/>
        <end position="41"/>
    </location>
</feature>
<dbReference type="FunCoup" id="Q18918">
    <property type="interactions" value="308"/>
</dbReference>
<dbReference type="GO" id="GO:0005737">
    <property type="term" value="C:cytoplasm"/>
    <property type="evidence" value="ECO:0000318"/>
    <property type="project" value="GO_Central"/>
</dbReference>
<comment type="similarity">
    <text evidence="2">Belongs to the glycosyltransferase 92 family.</text>
</comment>
<dbReference type="OrthoDB" id="5830893at2759"/>
<feature type="compositionally biased region" description="Low complexity" evidence="8">
    <location>
        <begin position="357"/>
        <end position="367"/>
    </location>
</feature>
<evidence type="ECO:0000256" key="3">
    <source>
        <dbReference type="ARBA" id="ARBA00022676"/>
    </source>
</evidence>
<dbReference type="GO" id="GO:0016020">
    <property type="term" value="C:membrane"/>
    <property type="evidence" value="ECO:0007669"/>
    <property type="project" value="UniProtKB-SubCell"/>
</dbReference>
<dbReference type="Proteomes" id="UP000001940">
    <property type="component" value="Chromosome V"/>
</dbReference>
<evidence type="ECO:0000313" key="11">
    <source>
        <dbReference type="Proteomes" id="UP000001940"/>
    </source>
</evidence>
<dbReference type="InParanoid" id="Q18918"/>
<evidence type="ECO:0000256" key="1">
    <source>
        <dbReference type="ARBA" id="ARBA00004167"/>
    </source>
</evidence>
<feature type="compositionally biased region" description="Basic and acidic residues" evidence="8">
    <location>
        <begin position="213"/>
        <end position="224"/>
    </location>
</feature>
<evidence type="ECO:0000256" key="8">
    <source>
        <dbReference type="SAM" id="MobiDB-lite"/>
    </source>
</evidence>
<feature type="compositionally biased region" description="Low complexity" evidence="8">
    <location>
        <begin position="242"/>
        <end position="253"/>
    </location>
</feature>
<dbReference type="PIR" id="T29612">
    <property type="entry name" value="T29612"/>
</dbReference>
<dbReference type="PeptideAtlas" id="Q18918"/>
<dbReference type="KEGG" id="cel:CELE_D1014.5"/>
<accession>Q18918</accession>
<name>Q18918_CAEEL</name>
<dbReference type="PaxDb" id="6239-D1014.5"/>
<feature type="compositionally biased region" description="Basic and acidic residues" evidence="8">
    <location>
        <begin position="231"/>
        <end position="240"/>
    </location>
</feature>
<dbReference type="STRING" id="6239.D1014.5.1"/>
<dbReference type="RefSeq" id="NP_505097.1">
    <property type="nucleotide sequence ID" value="NM_072696.6"/>
</dbReference>
<dbReference type="GO" id="GO:0016757">
    <property type="term" value="F:glycosyltransferase activity"/>
    <property type="evidence" value="ECO:0000318"/>
    <property type="project" value="GO_Central"/>
</dbReference>
<dbReference type="CAZy" id="GT92">
    <property type="family name" value="Glycosyltransferase Family 92"/>
</dbReference>
<feature type="compositionally biased region" description="Basic and acidic residues" evidence="8">
    <location>
        <begin position="254"/>
        <end position="274"/>
    </location>
</feature>
<dbReference type="EMBL" id="BX284605">
    <property type="protein sequence ID" value="CCD68313.1"/>
    <property type="molecule type" value="Genomic_DNA"/>
</dbReference>
<keyword evidence="13" id="KW-1267">Proteomics identification</keyword>
<dbReference type="GeneID" id="179191"/>
<feature type="region of interest" description="Disordered" evidence="8">
    <location>
        <begin position="46"/>
        <end position="373"/>
    </location>
</feature>
<feature type="compositionally biased region" description="Polar residues" evidence="8">
    <location>
        <begin position="76"/>
        <end position="93"/>
    </location>
</feature>
<evidence type="ECO:0000313" key="10">
    <source>
        <dbReference type="EMBL" id="CCD68313.1"/>
    </source>
</evidence>
<dbReference type="AGR" id="WB:WBGene00017018"/>
<comment type="subcellular location">
    <subcellularLocation>
        <location evidence="1">Membrane</location>
        <topology evidence="1">Single-pass membrane protein</topology>
    </subcellularLocation>
</comment>
<evidence type="ECO:0000256" key="6">
    <source>
        <dbReference type="ARBA" id="ARBA00022989"/>
    </source>
</evidence>
<organism evidence="10 11">
    <name type="scientific">Caenorhabditis elegans</name>
    <dbReference type="NCBI Taxonomy" id="6239"/>
    <lineage>
        <taxon>Eukaryota</taxon>
        <taxon>Metazoa</taxon>
        <taxon>Ecdysozoa</taxon>
        <taxon>Nematoda</taxon>
        <taxon>Chromadorea</taxon>
        <taxon>Rhabditida</taxon>
        <taxon>Rhabditina</taxon>
        <taxon>Rhabditomorpha</taxon>
        <taxon>Rhabditoidea</taxon>
        <taxon>Rhabditidae</taxon>
        <taxon>Peloderinae</taxon>
        <taxon>Caenorhabditis</taxon>
    </lineage>
</organism>
<keyword evidence="11" id="KW-1185">Reference proteome</keyword>
<evidence type="ECO:0000256" key="4">
    <source>
        <dbReference type="ARBA" id="ARBA00022679"/>
    </source>
</evidence>
<dbReference type="PANTHER" id="PTHR21461:SF8">
    <property type="entry name" value="DOLICHYL-PHOSPHATE-MANNOSE--PROTEIN MANNOSYLTRANSFERASE-RELATED"/>
    <property type="match status" value="1"/>
</dbReference>
<dbReference type="CTD" id="179191"/>
<proteinExistence type="evidence at protein level"/>
<dbReference type="UCSC" id="D1014.5">
    <property type="organism name" value="c. elegans"/>
</dbReference>
<feature type="compositionally biased region" description="Low complexity" evidence="8">
    <location>
        <begin position="197"/>
        <end position="212"/>
    </location>
</feature>
<feature type="compositionally biased region" description="Low complexity" evidence="8">
    <location>
        <begin position="280"/>
        <end position="295"/>
    </location>
</feature>
<keyword evidence="6 9" id="KW-1133">Transmembrane helix</keyword>
<feature type="compositionally biased region" description="Basic and acidic residues" evidence="8">
    <location>
        <begin position="296"/>
        <end position="324"/>
    </location>
</feature>
<dbReference type="Pfam" id="PF01697">
    <property type="entry name" value="Glyco_transf_92"/>
    <property type="match status" value="1"/>
</dbReference>
<keyword evidence="5 9" id="KW-0812">Transmembrane</keyword>
<dbReference type="eggNOG" id="KOG4735">
    <property type="taxonomic scope" value="Eukaryota"/>
</dbReference>
<evidence type="ECO:0000313" key="12">
    <source>
        <dbReference type="WormBase" id="D1014.5"/>
    </source>
</evidence>
<evidence type="ECO:0000256" key="2">
    <source>
        <dbReference type="ARBA" id="ARBA00007647"/>
    </source>
</evidence>
<dbReference type="InterPro" id="IPR008166">
    <property type="entry name" value="Glyco_transf_92"/>
</dbReference>
<dbReference type="AlphaFoldDB" id="Q18918"/>
<dbReference type="HOGENOM" id="CLU_399144_0_0_1"/>
<keyword evidence="7 9" id="KW-0472">Membrane</keyword>
<gene>
    <name evidence="10" type="ORF">CELE_D1014.5</name>
    <name evidence="10 12" type="ORF">D1014.5</name>
</gene>
<dbReference type="PANTHER" id="PTHR21461">
    <property type="entry name" value="GLYCOSYLTRANSFERASE FAMILY 92 PROTEIN"/>
    <property type="match status" value="1"/>
</dbReference>
<feature type="compositionally biased region" description="Basic and acidic residues" evidence="8">
    <location>
        <begin position="148"/>
        <end position="170"/>
    </location>
</feature>
<dbReference type="WormBase" id="D1014.5">
    <property type="protein sequence ID" value="CE07007"/>
    <property type="gene ID" value="WBGene00017018"/>
</dbReference>
<dbReference type="Bgee" id="WBGene00017018">
    <property type="expression patterns" value="Expressed in embryo and 2 other cell types or tissues"/>
</dbReference>
<keyword evidence="4" id="KW-0808">Transferase</keyword>
<dbReference type="OMA" id="KWSSSER"/>
<evidence type="ECO:0000256" key="5">
    <source>
        <dbReference type="ARBA" id="ARBA00022692"/>
    </source>
</evidence>
<feature type="compositionally biased region" description="Polar residues" evidence="8">
    <location>
        <begin position="46"/>
        <end position="58"/>
    </location>
</feature>